<dbReference type="InterPro" id="IPR018551">
    <property type="entry name" value="DUF2007"/>
</dbReference>
<dbReference type="Pfam" id="PF09413">
    <property type="entry name" value="DUF2007"/>
    <property type="match status" value="1"/>
</dbReference>
<comment type="caution">
    <text evidence="2">The sequence shown here is derived from an EMBL/GenBank/DDBJ whole genome shotgun (WGS) entry which is preliminary data.</text>
</comment>
<keyword evidence="3" id="KW-1185">Reference proteome</keyword>
<dbReference type="InterPro" id="IPR011322">
    <property type="entry name" value="N-reg_PII-like_a/b"/>
</dbReference>
<reference evidence="2 3" key="1">
    <citation type="submission" date="2021-01" db="EMBL/GenBank/DDBJ databases">
        <title>Genome public.</title>
        <authorList>
            <person name="Liu C."/>
            <person name="Sun Q."/>
        </authorList>
    </citation>
    <scope>NUCLEOTIDE SEQUENCE [LARGE SCALE GENOMIC DNA]</scope>
    <source>
        <strain evidence="2 3">YIM B02515</strain>
    </source>
</reference>
<dbReference type="Gene3D" id="3.30.70.790">
    <property type="entry name" value="UreE, C-terminal domain"/>
    <property type="match status" value="1"/>
</dbReference>
<dbReference type="SUPFAM" id="SSF54913">
    <property type="entry name" value="GlnB-like"/>
    <property type="match status" value="1"/>
</dbReference>
<evidence type="ECO:0000313" key="3">
    <source>
        <dbReference type="Proteomes" id="UP000632377"/>
    </source>
</evidence>
<proteinExistence type="predicted"/>
<dbReference type="RefSeq" id="WP_202750120.1">
    <property type="nucleotide sequence ID" value="NZ_JAESWC010000014.1"/>
</dbReference>
<gene>
    <name evidence="2" type="ORF">JK636_16685</name>
</gene>
<dbReference type="Proteomes" id="UP000632377">
    <property type="component" value="Unassembled WGS sequence"/>
</dbReference>
<name>A0ABS1TDC6_9CLOT</name>
<protein>
    <submittedName>
        <fullName evidence="2">DUF2007 domain-containing protein</fullName>
    </submittedName>
</protein>
<evidence type="ECO:0000313" key="2">
    <source>
        <dbReference type="EMBL" id="MBL4937366.1"/>
    </source>
</evidence>
<accession>A0ABS1TDC6</accession>
<sequence>MFCPKCRGEYVEGIKVCPECGEKLIDELNEEDGVEYRPMVTVLKTFDRGVIAIAKSLLQSEYIPFYVSGELTFGIITFTTINPMELQVPEEYEEKAKEILADFIE</sequence>
<feature type="domain" description="DUF2007" evidence="1">
    <location>
        <begin position="39"/>
        <end position="103"/>
    </location>
</feature>
<organism evidence="2 3">
    <name type="scientific">Clostridium rhizosphaerae</name>
    <dbReference type="NCBI Taxonomy" id="2803861"/>
    <lineage>
        <taxon>Bacteria</taxon>
        <taxon>Bacillati</taxon>
        <taxon>Bacillota</taxon>
        <taxon>Clostridia</taxon>
        <taxon>Eubacteriales</taxon>
        <taxon>Clostridiaceae</taxon>
        <taxon>Clostridium</taxon>
    </lineage>
</organism>
<dbReference type="EMBL" id="JAESWC010000014">
    <property type="protein sequence ID" value="MBL4937366.1"/>
    <property type="molecule type" value="Genomic_DNA"/>
</dbReference>
<evidence type="ECO:0000259" key="1">
    <source>
        <dbReference type="Pfam" id="PF09413"/>
    </source>
</evidence>